<keyword evidence="2" id="KW-0732">Signal</keyword>
<comment type="caution">
    <text evidence="3">The sequence shown here is derived from an EMBL/GenBank/DDBJ whole genome shotgun (WGS) entry which is preliminary data.</text>
</comment>
<evidence type="ECO:0000256" key="2">
    <source>
        <dbReference type="SAM" id="SignalP"/>
    </source>
</evidence>
<proteinExistence type="predicted"/>
<keyword evidence="1" id="KW-0472">Membrane</keyword>
<keyword evidence="4" id="KW-1185">Reference proteome</keyword>
<sequence>MLPTYKTTAALSLSLLVALGQAKITHNCDASTSICLTTFRWCDTEPCQYPKNVKPLVADLSTTAGYGMLLFHEFYDVIWTTPSQLDEVLLTWYIPPLSIEGSEGPPLEWTRNTTYPHIQFCPDDVVKELVESKRYNVTEGDIRTMMTDIGNHIVIQQVDSVDSETPSGSPAQTAQFSVQNGWAWQAASAAEVIGASNEKRKWRIGVGVGVGIGLPLLLTITGLTTWRATKRRMTGQEKAT</sequence>
<evidence type="ECO:0000313" key="3">
    <source>
        <dbReference type="EMBL" id="KAH6682140.1"/>
    </source>
</evidence>
<name>A0A9P8V839_9PEZI</name>
<feature type="transmembrane region" description="Helical" evidence="1">
    <location>
        <begin position="202"/>
        <end position="223"/>
    </location>
</feature>
<keyword evidence="1" id="KW-1133">Transmembrane helix</keyword>
<feature type="chain" id="PRO_5040349547" evidence="2">
    <location>
        <begin position="23"/>
        <end position="240"/>
    </location>
</feature>
<feature type="signal peptide" evidence="2">
    <location>
        <begin position="1"/>
        <end position="22"/>
    </location>
</feature>
<evidence type="ECO:0000256" key="1">
    <source>
        <dbReference type="SAM" id="Phobius"/>
    </source>
</evidence>
<accession>A0A9P8V839</accession>
<dbReference type="OrthoDB" id="4755186at2759"/>
<keyword evidence="1" id="KW-0812">Transmembrane</keyword>
<protein>
    <submittedName>
        <fullName evidence="3">Uncharacterized protein</fullName>
    </submittedName>
</protein>
<reference evidence="3" key="1">
    <citation type="journal article" date="2021" name="Nat. Commun.">
        <title>Genetic determinants of endophytism in the Arabidopsis root mycobiome.</title>
        <authorList>
            <person name="Mesny F."/>
            <person name="Miyauchi S."/>
            <person name="Thiergart T."/>
            <person name="Pickel B."/>
            <person name="Atanasova L."/>
            <person name="Karlsson M."/>
            <person name="Huettel B."/>
            <person name="Barry K.W."/>
            <person name="Haridas S."/>
            <person name="Chen C."/>
            <person name="Bauer D."/>
            <person name="Andreopoulos W."/>
            <person name="Pangilinan J."/>
            <person name="LaButti K."/>
            <person name="Riley R."/>
            <person name="Lipzen A."/>
            <person name="Clum A."/>
            <person name="Drula E."/>
            <person name="Henrissat B."/>
            <person name="Kohler A."/>
            <person name="Grigoriev I.V."/>
            <person name="Martin F.M."/>
            <person name="Hacquard S."/>
        </authorList>
    </citation>
    <scope>NUCLEOTIDE SEQUENCE</scope>
    <source>
        <strain evidence="3">MPI-SDFR-AT-0117</strain>
    </source>
</reference>
<dbReference type="AlphaFoldDB" id="A0A9P8V839"/>
<gene>
    <name evidence="3" type="ORF">F5X68DRAFT_211241</name>
</gene>
<dbReference type="Proteomes" id="UP000770015">
    <property type="component" value="Unassembled WGS sequence"/>
</dbReference>
<organism evidence="3 4">
    <name type="scientific">Plectosphaerella plurivora</name>
    <dbReference type="NCBI Taxonomy" id="936078"/>
    <lineage>
        <taxon>Eukaryota</taxon>
        <taxon>Fungi</taxon>
        <taxon>Dikarya</taxon>
        <taxon>Ascomycota</taxon>
        <taxon>Pezizomycotina</taxon>
        <taxon>Sordariomycetes</taxon>
        <taxon>Hypocreomycetidae</taxon>
        <taxon>Glomerellales</taxon>
        <taxon>Plectosphaerellaceae</taxon>
        <taxon>Plectosphaerella</taxon>
    </lineage>
</organism>
<evidence type="ECO:0000313" key="4">
    <source>
        <dbReference type="Proteomes" id="UP000770015"/>
    </source>
</evidence>
<dbReference type="EMBL" id="JAGSXJ010000018">
    <property type="protein sequence ID" value="KAH6682140.1"/>
    <property type="molecule type" value="Genomic_DNA"/>
</dbReference>